<organism evidence="2 3">
    <name type="scientific">Paenibacillus motobuensis</name>
    <dbReference type="NCBI Taxonomy" id="295324"/>
    <lineage>
        <taxon>Bacteria</taxon>
        <taxon>Bacillati</taxon>
        <taxon>Bacillota</taxon>
        <taxon>Bacilli</taxon>
        <taxon>Bacillales</taxon>
        <taxon>Paenibacillaceae</taxon>
        <taxon>Paenibacillus</taxon>
    </lineage>
</organism>
<comment type="caution">
    <text evidence="2">The sequence shown here is derived from an EMBL/GenBank/DDBJ whole genome shotgun (WGS) entry which is preliminary data.</text>
</comment>
<sequence>MKSPVIVMKQRAGVTNSTDKKGYSFADLVCKGIALLLARLAVFFLAPIGSNLYLLQTVDMEANV</sequence>
<feature type="transmembrane region" description="Helical" evidence="1">
    <location>
        <begin position="28"/>
        <end position="48"/>
    </location>
</feature>
<proteinExistence type="predicted"/>
<keyword evidence="3" id="KW-1185">Reference proteome</keyword>
<keyword evidence="1" id="KW-0472">Membrane</keyword>
<keyword evidence="1" id="KW-1133">Transmembrane helix</keyword>
<protein>
    <submittedName>
        <fullName evidence="2">Uncharacterized protein</fullName>
    </submittedName>
</protein>
<evidence type="ECO:0000313" key="2">
    <source>
        <dbReference type="EMBL" id="GAA0410251.1"/>
    </source>
</evidence>
<keyword evidence="1" id="KW-0812">Transmembrane</keyword>
<evidence type="ECO:0000313" key="3">
    <source>
        <dbReference type="Proteomes" id="UP001500340"/>
    </source>
</evidence>
<dbReference type="EMBL" id="BAAACX010000026">
    <property type="protein sequence ID" value="GAA0410251.1"/>
    <property type="molecule type" value="Genomic_DNA"/>
</dbReference>
<dbReference type="Proteomes" id="UP001500340">
    <property type="component" value="Unassembled WGS sequence"/>
</dbReference>
<evidence type="ECO:0000256" key="1">
    <source>
        <dbReference type="SAM" id="Phobius"/>
    </source>
</evidence>
<gene>
    <name evidence="2" type="ORF">GCM10008933_45590</name>
</gene>
<reference evidence="2 3" key="1">
    <citation type="journal article" date="2019" name="Int. J. Syst. Evol. Microbiol.">
        <title>The Global Catalogue of Microorganisms (GCM) 10K type strain sequencing project: providing services to taxonomists for standard genome sequencing and annotation.</title>
        <authorList>
            <consortium name="The Broad Institute Genomics Platform"/>
            <consortium name="The Broad Institute Genome Sequencing Center for Infectious Disease"/>
            <person name="Wu L."/>
            <person name="Ma J."/>
        </authorList>
    </citation>
    <scope>NUCLEOTIDE SEQUENCE [LARGE SCALE GENOMIC DNA]</scope>
    <source>
        <strain evidence="2 3">JCM 12774</strain>
    </source>
</reference>
<accession>A0ABN0YTN4</accession>
<name>A0ABN0YTN4_9BACL</name>